<name>A0A812P192_SYMPI</name>
<evidence type="ECO:0000256" key="6">
    <source>
        <dbReference type="SAM" id="Coils"/>
    </source>
</evidence>
<dbReference type="EMBL" id="CAJNIZ010011191">
    <property type="protein sequence ID" value="CAE7316391.1"/>
    <property type="molecule type" value="Genomic_DNA"/>
</dbReference>
<dbReference type="SMART" id="SM01117">
    <property type="entry name" value="Cyt-b5"/>
    <property type="match status" value="1"/>
</dbReference>
<dbReference type="SUPFAM" id="SSF55856">
    <property type="entry name" value="Cytochrome b5-like heme/steroid binding domain"/>
    <property type="match status" value="1"/>
</dbReference>
<dbReference type="GO" id="GO:0016020">
    <property type="term" value="C:membrane"/>
    <property type="evidence" value="ECO:0007669"/>
    <property type="project" value="TreeGrafter"/>
</dbReference>
<evidence type="ECO:0000256" key="1">
    <source>
        <dbReference type="ARBA" id="ARBA00022617"/>
    </source>
</evidence>
<gene>
    <name evidence="8" type="primary">CYB2</name>
    <name evidence="8" type="ORF">SPIL2461_LOCUS7268</name>
</gene>
<evidence type="ECO:0000256" key="2">
    <source>
        <dbReference type="ARBA" id="ARBA00022723"/>
    </source>
</evidence>
<dbReference type="InterPro" id="IPR001199">
    <property type="entry name" value="Cyt_B5-like_heme/steroid-bd"/>
</dbReference>
<dbReference type="GO" id="GO:0020037">
    <property type="term" value="F:heme binding"/>
    <property type="evidence" value="ECO:0007669"/>
    <property type="project" value="UniProtKB-UniRule"/>
</dbReference>
<dbReference type="OrthoDB" id="260519at2759"/>
<evidence type="ECO:0000256" key="3">
    <source>
        <dbReference type="ARBA" id="ARBA00023004"/>
    </source>
</evidence>
<dbReference type="PRINTS" id="PR00363">
    <property type="entry name" value="CYTOCHROMEB5"/>
</dbReference>
<dbReference type="AlphaFoldDB" id="A0A812P192"/>
<dbReference type="InterPro" id="IPR036188">
    <property type="entry name" value="FAD/NAD-bd_sf"/>
</dbReference>
<dbReference type="InterPro" id="IPR050668">
    <property type="entry name" value="Cytochrome_b5"/>
</dbReference>
<evidence type="ECO:0000313" key="9">
    <source>
        <dbReference type="Proteomes" id="UP000649617"/>
    </source>
</evidence>
<keyword evidence="2 5" id="KW-0479">Metal-binding</keyword>
<dbReference type="PROSITE" id="PS50255">
    <property type="entry name" value="CYTOCHROME_B5_2"/>
    <property type="match status" value="1"/>
</dbReference>
<evidence type="ECO:0000256" key="4">
    <source>
        <dbReference type="ARBA" id="ARBA00038168"/>
    </source>
</evidence>
<dbReference type="InterPro" id="IPR036400">
    <property type="entry name" value="Cyt_B5-like_heme/steroid_sf"/>
</dbReference>
<protein>
    <submittedName>
        <fullName evidence="8">CYB2 protein</fullName>
    </submittedName>
</protein>
<feature type="non-terminal residue" evidence="8">
    <location>
        <position position="376"/>
    </location>
</feature>
<evidence type="ECO:0000259" key="7">
    <source>
        <dbReference type="PROSITE" id="PS50255"/>
    </source>
</evidence>
<dbReference type="PANTHER" id="PTHR19359">
    <property type="entry name" value="CYTOCHROME B5"/>
    <property type="match status" value="1"/>
</dbReference>
<evidence type="ECO:0000256" key="5">
    <source>
        <dbReference type="RuleBase" id="RU362121"/>
    </source>
</evidence>
<keyword evidence="3 5" id="KW-0408">Iron</keyword>
<keyword evidence="1 5" id="KW-0349">Heme</keyword>
<dbReference type="Gene3D" id="3.10.120.10">
    <property type="entry name" value="Cytochrome b5-like heme/steroid binding domain"/>
    <property type="match status" value="1"/>
</dbReference>
<dbReference type="PROSITE" id="PS00191">
    <property type="entry name" value="CYTOCHROME_B5_1"/>
    <property type="match status" value="1"/>
</dbReference>
<evidence type="ECO:0000313" key="8">
    <source>
        <dbReference type="EMBL" id="CAE7316391.1"/>
    </source>
</evidence>
<feature type="domain" description="Cytochrome b5 heme-binding" evidence="7">
    <location>
        <begin position="125"/>
        <end position="199"/>
    </location>
</feature>
<sequence>MTQPVSLTDGTKEITGEWFIKNVKGGVQLKMEGDEVRSVQSCFGGQPVVGKVRTGSHFEMDVQMGGFPMIARMTSRTDQQKYLEFSNGGLWSKNQPAFEPLPAQAGVNGHVNGHVNGGKDGVLGIPMSEVKKHNTKDSAWVVLHGYIYDLTKFLEDHPGGDQVVLDWAGKDATKFWSAIHKKDWIKEYTKPEWCLGPVGKEAPNEELKKAQDEIKLLKAELERLTALPTKPSAGLVAALDAAGACKPAPALSADAPTHVSSECPSVELKGRRVLVVGHGPVGHDFVVKLVGMVGDGALEITVVGEEPRMAYDRVHLTEYFEHRDPSKLSMCDKKWFQDHKVAIRTNCRAEKIDRDSCKVSLRDVNTEAVEDMAYDA</sequence>
<dbReference type="SUPFAM" id="SSF51905">
    <property type="entry name" value="FAD/NAD(P)-binding domain"/>
    <property type="match status" value="1"/>
</dbReference>
<dbReference type="Pfam" id="PF00173">
    <property type="entry name" value="Cyt-b5"/>
    <property type="match status" value="1"/>
</dbReference>
<comment type="caution">
    <text evidence="8">The sequence shown here is derived from an EMBL/GenBank/DDBJ whole genome shotgun (WGS) entry which is preliminary data.</text>
</comment>
<dbReference type="InterPro" id="IPR018506">
    <property type="entry name" value="Cyt_B5_heme-BS"/>
</dbReference>
<keyword evidence="9" id="KW-1185">Reference proteome</keyword>
<comment type="similarity">
    <text evidence="4 5">Belongs to the cytochrome b5 family.</text>
</comment>
<organism evidence="8 9">
    <name type="scientific">Symbiodinium pilosum</name>
    <name type="common">Dinoflagellate</name>
    <dbReference type="NCBI Taxonomy" id="2952"/>
    <lineage>
        <taxon>Eukaryota</taxon>
        <taxon>Sar</taxon>
        <taxon>Alveolata</taxon>
        <taxon>Dinophyceae</taxon>
        <taxon>Suessiales</taxon>
        <taxon>Symbiodiniaceae</taxon>
        <taxon>Symbiodinium</taxon>
    </lineage>
</organism>
<dbReference type="GO" id="GO:0046872">
    <property type="term" value="F:metal ion binding"/>
    <property type="evidence" value="ECO:0007669"/>
    <property type="project" value="UniProtKB-UniRule"/>
</dbReference>
<proteinExistence type="inferred from homology"/>
<dbReference type="Gene3D" id="3.50.50.60">
    <property type="entry name" value="FAD/NAD(P)-binding domain"/>
    <property type="match status" value="1"/>
</dbReference>
<dbReference type="Proteomes" id="UP000649617">
    <property type="component" value="Unassembled WGS sequence"/>
</dbReference>
<accession>A0A812P192</accession>
<keyword evidence="6" id="KW-0175">Coiled coil</keyword>
<feature type="coiled-coil region" evidence="6">
    <location>
        <begin position="200"/>
        <end position="227"/>
    </location>
</feature>
<reference evidence="8" key="1">
    <citation type="submission" date="2021-02" db="EMBL/GenBank/DDBJ databases">
        <authorList>
            <person name="Dougan E. K."/>
            <person name="Rhodes N."/>
            <person name="Thang M."/>
            <person name="Chan C."/>
        </authorList>
    </citation>
    <scope>NUCLEOTIDE SEQUENCE</scope>
</reference>